<evidence type="ECO:0000256" key="1">
    <source>
        <dbReference type="SAM" id="MobiDB-lite"/>
    </source>
</evidence>
<dbReference type="Proteomes" id="UP001058974">
    <property type="component" value="Chromosome 5"/>
</dbReference>
<name>A0A9D5AH42_PEA</name>
<feature type="compositionally biased region" description="Basic and acidic residues" evidence="1">
    <location>
        <begin position="1"/>
        <end position="12"/>
    </location>
</feature>
<keyword evidence="3" id="KW-1185">Reference proteome</keyword>
<feature type="region of interest" description="Disordered" evidence="1">
    <location>
        <begin position="1"/>
        <end position="45"/>
    </location>
</feature>
<protein>
    <submittedName>
        <fullName evidence="2">Uncharacterized protein</fullName>
    </submittedName>
</protein>
<dbReference type="EMBL" id="JAMSHJ010000005">
    <property type="protein sequence ID" value="KAI5408203.1"/>
    <property type="molecule type" value="Genomic_DNA"/>
</dbReference>
<dbReference type="AlphaFoldDB" id="A0A9D5AH42"/>
<sequence length="77" mass="9033">MIKEKRKQREEELGGSTSFDCTPSPPSRHEKWKRARQRKDDEFTSDATCEVAQRIDDLVEQTEVILFTAQDRHDILV</sequence>
<accession>A0A9D5AH42</accession>
<gene>
    <name evidence="2" type="ORF">KIW84_054143</name>
</gene>
<evidence type="ECO:0000313" key="3">
    <source>
        <dbReference type="Proteomes" id="UP001058974"/>
    </source>
</evidence>
<dbReference type="Gramene" id="Psat05G0414300-T1">
    <property type="protein sequence ID" value="KAI5408203.1"/>
    <property type="gene ID" value="KIW84_054143"/>
</dbReference>
<evidence type="ECO:0000313" key="2">
    <source>
        <dbReference type="EMBL" id="KAI5408203.1"/>
    </source>
</evidence>
<reference evidence="2 3" key="1">
    <citation type="journal article" date="2022" name="Nat. Genet.">
        <title>Improved pea reference genome and pan-genome highlight genomic features and evolutionary characteristics.</title>
        <authorList>
            <person name="Yang T."/>
            <person name="Liu R."/>
            <person name="Luo Y."/>
            <person name="Hu S."/>
            <person name="Wang D."/>
            <person name="Wang C."/>
            <person name="Pandey M.K."/>
            <person name="Ge S."/>
            <person name="Xu Q."/>
            <person name="Li N."/>
            <person name="Li G."/>
            <person name="Huang Y."/>
            <person name="Saxena R.K."/>
            <person name="Ji Y."/>
            <person name="Li M."/>
            <person name="Yan X."/>
            <person name="He Y."/>
            <person name="Liu Y."/>
            <person name="Wang X."/>
            <person name="Xiang C."/>
            <person name="Varshney R.K."/>
            <person name="Ding H."/>
            <person name="Gao S."/>
            <person name="Zong X."/>
        </authorList>
    </citation>
    <scope>NUCLEOTIDE SEQUENCE [LARGE SCALE GENOMIC DNA]</scope>
    <source>
        <strain evidence="2 3">cv. Zhongwan 6</strain>
    </source>
</reference>
<organism evidence="2 3">
    <name type="scientific">Pisum sativum</name>
    <name type="common">Garden pea</name>
    <name type="synonym">Lathyrus oleraceus</name>
    <dbReference type="NCBI Taxonomy" id="3888"/>
    <lineage>
        <taxon>Eukaryota</taxon>
        <taxon>Viridiplantae</taxon>
        <taxon>Streptophyta</taxon>
        <taxon>Embryophyta</taxon>
        <taxon>Tracheophyta</taxon>
        <taxon>Spermatophyta</taxon>
        <taxon>Magnoliopsida</taxon>
        <taxon>eudicotyledons</taxon>
        <taxon>Gunneridae</taxon>
        <taxon>Pentapetalae</taxon>
        <taxon>rosids</taxon>
        <taxon>fabids</taxon>
        <taxon>Fabales</taxon>
        <taxon>Fabaceae</taxon>
        <taxon>Papilionoideae</taxon>
        <taxon>50 kb inversion clade</taxon>
        <taxon>NPAAA clade</taxon>
        <taxon>Hologalegina</taxon>
        <taxon>IRL clade</taxon>
        <taxon>Fabeae</taxon>
        <taxon>Lathyrus</taxon>
    </lineage>
</organism>
<proteinExistence type="predicted"/>
<comment type="caution">
    <text evidence="2">The sequence shown here is derived from an EMBL/GenBank/DDBJ whole genome shotgun (WGS) entry which is preliminary data.</text>
</comment>